<sequence length="52" mass="5920">DTLPENKSAIGCKRSGNLNSAPMHFIHSILTIIRFKLRSKFKISRIGHIPKF</sequence>
<name>A0ABN7WT98_GIGMA</name>
<protein>
    <submittedName>
        <fullName evidence="1">41879_t:CDS:1</fullName>
    </submittedName>
</protein>
<keyword evidence="2" id="KW-1185">Reference proteome</keyword>
<gene>
    <name evidence="1" type="ORF">GMARGA_LOCUS34853</name>
</gene>
<comment type="caution">
    <text evidence="1">The sequence shown here is derived from an EMBL/GenBank/DDBJ whole genome shotgun (WGS) entry which is preliminary data.</text>
</comment>
<evidence type="ECO:0000313" key="2">
    <source>
        <dbReference type="Proteomes" id="UP000789901"/>
    </source>
</evidence>
<reference evidence="1 2" key="1">
    <citation type="submission" date="2021-06" db="EMBL/GenBank/DDBJ databases">
        <authorList>
            <person name="Kallberg Y."/>
            <person name="Tangrot J."/>
            <person name="Rosling A."/>
        </authorList>
    </citation>
    <scope>NUCLEOTIDE SEQUENCE [LARGE SCALE GENOMIC DNA]</scope>
    <source>
        <strain evidence="1 2">120-4 pot B 10/14</strain>
    </source>
</reference>
<feature type="non-terminal residue" evidence="1">
    <location>
        <position position="1"/>
    </location>
</feature>
<dbReference type="Proteomes" id="UP000789901">
    <property type="component" value="Unassembled WGS sequence"/>
</dbReference>
<dbReference type="EMBL" id="CAJVQB010062545">
    <property type="protein sequence ID" value="CAG8840311.1"/>
    <property type="molecule type" value="Genomic_DNA"/>
</dbReference>
<proteinExistence type="predicted"/>
<accession>A0ABN7WT98</accession>
<organism evidence="1 2">
    <name type="scientific">Gigaspora margarita</name>
    <dbReference type="NCBI Taxonomy" id="4874"/>
    <lineage>
        <taxon>Eukaryota</taxon>
        <taxon>Fungi</taxon>
        <taxon>Fungi incertae sedis</taxon>
        <taxon>Mucoromycota</taxon>
        <taxon>Glomeromycotina</taxon>
        <taxon>Glomeromycetes</taxon>
        <taxon>Diversisporales</taxon>
        <taxon>Gigasporaceae</taxon>
        <taxon>Gigaspora</taxon>
    </lineage>
</organism>
<evidence type="ECO:0000313" key="1">
    <source>
        <dbReference type="EMBL" id="CAG8840311.1"/>
    </source>
</evidence>